<sequence length="75" mass="8845">MYAELVWTIHKGSARAESYFNRNCSASDDCYVQASYAPVFWDAEEEEDDRDKKKQRTKKHLSLKLLEYVSLPLRL</sequence>
<gene>
    <name evidence="1" type="ORF">ERUC_LOCUS41663</name>
</gene>
<reference evidence="1 2" key="1">
    <citation type="submission" date="2022-03" db="EMBL/GenBank/DDBJ databases">
        <authorList>
            <person name="Macdonald S."/>
            <person name="Ahmed S."/>
            <person name="Newling K."/>
        </authorList>
    </citation>
    <scope>NUCLEOTIDE SEQUENCE [LARGE SCALE GENOMIC DNA]</scope>
</reference>
<comment type="caution">
    <text evidence="1">The sequence shown here is derived from an EMBL/GenBank/DDBJ whole genome shotgun (WGS) entry which is preliminary data.</text>
</comment>
<protein>
    <submittedName>
        <fullName evidence="1">Uncharacterized protein</fullName>
    </submittedName>
</protein>
<dbReference type="AlphaFoldDB" id="A0ABC8LZ55"/>
<organism evidence="1 2">
    <name type="scientific">Eruca vesicaria subsp. sativa</name>
    <name type="common">Garden rocket</name>
    <name type="synonym">Eruca sativa</name>
    <dbReference type="NCBI Taxonomy" id="29727"/>
    <lineage>
        <taxon>Eukaryota</taxon>
        <taxon>Viridiplantae</taxon>
        <taxon>Streptophyta</taxon>
        <taxon>Embryophyta</taxon>
        <taxon>Tracheophyta</taxon>
        <taxon>Spermatophyta</taxon>
        <taxon>Magnoliopsida</taxon>
        <taxon>eudicotyledons</taxon>
        <taxon>Gunneridae</taxon>
        <taxon>Pentapetalae</taxon>
        <taxon>rosids</taxon>
        <taxon>malvids</taxon>
        <taxon>Brassicales</taxon>
        <taxon>Brassicaceae</taxon>
        <taxon>Brassiceae</taxon>
        <taxon>Eruca</taxon>
    </lineage>
</organism>
<accession>A0ABC8LZ55</accession>
<evidence type="ECO:0000313" key="1">
    <source>
        <dbReference type="EMBL" id="CAH8389180.1"/>
    </source>
</evidence>
<name>A0ABC8LZ55_ERUVS</name>
<proteinExistence type="predicted"/>
<dbReference type="Proteomes" id="UP001642260">
    <property type="component" value="Unassembled WGS sequence"/>
</dbReference>
<keyword evidence="2" id="KW-1185">Reference proteome</keyword>
<evidence type="ECO:0000313" key="2">
    <source>
        <dbReference type="Proteomes" id="UP001642260"/>
    </source>
</evidence>
<dbReference type="EMBL" id="CAKOAT010820710">
    <property type="protein sequence ID" value="CAH8389180.1"/>
    <property type="molecule type" value="Genomic_DNA"/>
</dbReference>